<sequence length="279" mass="31130">MLSRVSIILLLGLAALVSARYSSEEFGGRREDRRSARPWYWRRFAGRGHHGGGGPGGAPWFPPHGGPGPHGPHGGPHRRGPPPPPFLKDASEEARKEFFQIFENANQTKAQTKEHIQEWASKQPQAVQDGVIAFERNLTLSREEMRKNATAVILQLETALDRFSTVLEDETLTQRETFEKLRNTARGFDRDVVFAVKMIMRNARIRVCQKYFPRPERENGPGFPEGMPFPPPHGPMPPPPPPPPPAMPFGPEGPMGPFFPPPPPNENAEDMGIFLPGDF</sequence>
<dbReference type="PANTHER" id="PTHR21593">
    <property type="entry name" value="PRION-LIKE- Q/N-RICH -DOMAIN-BEARING PROTEIN PROTEIN"/>
    <property type="match status" value="1"/>
</dbReference>
<feature type="compositionally biased region" description="Pro residues" evidence="1">
    <location>
        <begin position="60"/>
        <end position="70"/>
    </location>
</feature>
<proteinExistence type="predicted"/>
<keyword evidence="2" id="KW-0732">Signal</keyword>
<dbReference type="AlphaFoldDB" id="A0AAV5T4L3"/>
<evidence type="ECO:0000259" key="3">
    <source>
        <dbReference type="Pfam" id="PF02520"/>
    </source>
</evidence>
<reference evidence="4" key="1">
    <citation type="submission" date="2023-10" db="EMBL/GenBank/DDBJ databases">
        <title>Genome assembly of Pristionchus species.</title>
        <authorList>
            <person name="Yoshida K."/>
            <person name="Sommer R.J."/>
        </authorList>
    </citation>
    <scope>NUCLEOTIDE SEQUENCE</scope>
    <source>
        <strain evidence="4">RS0144</strain>
    </source>
</reference>
<dbReference type="PANTHER" id="PTHR21593:SF36">
    <property type="entry name" value="DUF148 DOMAIN-CONTAINING PROTEIN-RELATED"/>
    <property type="match status" value="1"/>
</dbReference>
<protein>
    <recommendedName>
        <fullName evidence="3">SXP/RAL-2 family protein Ani s 5-like cation-binding domain-containing protein</fullName>
    </recommendedName>
</protein>
<keyword evidence="5" id="KW-1185">Reference proteome</keyword>
<feature type="region of interest" description="Disordered" evidence="1">
    <location>
        <begin position="51"/>
        <end position="89"/>
    </location>
</feature>
<accession>A0AAV5T4L3</accession>
<feature type="region of interest" description="Disordered" evidence="1">
    <location>
        <begin position="215"/>
        <end position="279"/>
    </location>
</feature>
<comment type="caution">
    <text evidence="4">The sequence shown here is derived from an EMBL/GenBank/DDBJ whole genome shotgun (WGS) entry which is preliminary data.</text>
</comment>
<name>A0AAV5T4L3_9BILA</name>
<evidence type="ECO:0000313" key="5">
    <source>
        <dbReference type="Proteomes" id="UP001432027"/>
    </source>
</evidence>
<dbReference type="InterPro" id="IPR003677">
    <property type="entry name" value="ANIS5_cation-bd"/>
</dbReference>
<organism evidence="4 5">
    <name type="scientific">Pristionchus entomophagus</name>
    <dbReference type="NCBI Taxonomy" id="358040"/>
    <lineage>
        <taxon>Eukaryota</taxon>
        <taxon>Metazoa</taxon>
        <taxon>Ecdysozoa</taxon>
        <taxon>Nematoda</taxon>
        <taxon>Chromadorea</taxon>
        <taxon>Rhabditida</taxon>
        <taxon>Rhabditina</taxon>
        <taxon>Diplogasteromorpha</taxon>
        <taxon>Diplogasteroidea</taxon>
        <taxon>Neodiplogasteridae</taxon>
        <taxon>Pristionchus</taxon>
    </lineage>
</organism>
<dbReference type="Proteomes" id="UP001432027">
    <property type="component" value="Unassembled WGS sequence"/>
</dbReference>
<dbReference type="Pfam" id="PF02520">
    <property type="entry name" value="ANIS5_cation-bd"/>
    <property type="match status" value="1"/>
</dbReference>
<feature type="domain" description="SXP/RAL-2 family protein Ani s 5-like cation-binding" evidence="3">
    <location>
        <begin position="93"/>
        <end position="201"/>
    </location>
</feature>
<feature type="signal peptide" evidence="2">
    <location>
        <begin position="1"/>
        <end position="19"/>
    </location>
</feature>
<evidence type="ECO:0000256" key="2">
    <source>
        <dbReference type="SAM" id="SignalP"/>
    </source>
</evidence>
<dbReference type="EMBL" id="BTSX01000003">
    <property type="protein sequence ID" value="GMS87285.1"/>
    <property type="molecule type" value="Genomic_DNA"/>
</dbReference>
<evidence type="ECO:0000256" key="1">
    <source>
        <dbReference type="SAM" id="MobiDB-lite"/>
    </source>
</evidence>
<gene>
    <name evidence="4" type="ORF">PENTCL1PPCAC_9460</name>
</gene>
<dbReference type="InterPro" id="IPR052823">
    <property type="entry name" value="SXP/RAL-2_related"/>
</dbReference>
<feature type="chain" id="PRO_5043865253" description="SXP/RAL-2 family protein Ani s 5-like cation-binding domain-containing protein" evidence="2">
    <location>
        <begin position="20"/>
        <end position="279"/>
    </location>
</feature>
<evidence type="ECO:0000313" key="4">
    <source>
        <dbReference type="EMBL" id="GMS87285.1"/>
    </source>
</evidence>
<feature type="compositionally biased region" description="Pro residues" evidence="1">
    <location>
        <begin position="227"/>
        <end position="248"/>
    </location>
</feature>